<dbReference type="EMBL" id="BARW01040991">
    <property type="protein sequence ID" value="GAJ21770.1"/>
    <property type="molecule type" value="Genomic_DNA"/>
</dbReference>
<organism evidence="1">
    <name type="scientific">marine sediment metagenome</name>
    <dbReference type="NCBI Taxonomy" id="412755"/>
    <lineage>
        <taxon>unclassified sequences</taxon>
        <taxon>metagenomes</taxon>
        <taxon>ecological metagenomes</taxon>
    </lineage>
</organism>
<dbReference type="AlphaFoldDB" id="X1W1D6"/>
<proteinExistence type="predicted"/>
<reference evidence="1" key="1">
    <citation type="journal article" date="2014" name="Front. Microbiol.">
        <title>High frequency of phylogenetically diverse reductive dehalogenase-homologous genes in deep subseafloor sedimentary metagenomes.</title>
        <authorList>
            <person name="Kawai M."/>
            <person name="Futagami T."/>
            <person name="Toyoda A."/>
            <person name="Takaki Y."/>
            <person name="Nishi S."/>
            <person name="Hori S."/>
            <person name="Arai W."/>
            <person name="Tsubouchi T."/>
            <person name="Morono Y."/>
            <person name="Uchiyama I."/>
            <person name="Ito T."/>
            <person name="Fujiyama A."/>
            <person name="Inagaki F."/>
            <person name="Takami H."/>
        </authorList>
    </citation>
    <scope>NUCLEOTIDE SEQUENCE</scope>
    <source>
        <strain evidence="1">Expedition CK06-06</strain>
    </source>
</reference>
<evidence type="ECO:0008006" key="2">
    <source>
        <dbReference type="Google" id="ProtNLM"/>
    </source>
</evidence>
<dbReference type="SUPFAM" id="SSF50998">
    <property type="entry name" value="Quinoprotein alcohol dehydrogenase-like"/>
    <property type="match status" value="1"/>
</dbReference>
<comment type="caution">
    <text evidence="1">The sequence shown here is derived from an EMBL/GenBank/DDBJ whole genome shotgun (WGS) entry which is preliminary data.</text>
</comment>
<feature type="non-terminal residue" evidence="1">
    <location>
        <position position="1"/>
    </location>
</feature>
<accession>X1W1D6</accession>
<protein>
    <recommendedName>
        <fullName evidence="2">Pyrrolo-quinoline quinone</fullName>
    </recommendedName>
</protein>
<dbReference type="Gene3D" id="2.130.10.10">
    <property type="entry name" value="YVTN repeat-like/Quinoprotein amine dehydrogenase"/>
    <property type="match status" value="1"/>
</dbReference>
<dbReference type="PANTHER" id="PTHR34512">
    <property type="entry name" value="CELL SURFACE PROTEIN"/>
    <property type="match status" value="1"/>
</dbReference>
<dbReference type="InterPro" id="IPR015943">
    <property type="entry name" value="WD40/YVTN_repeat-like_dom_sf"/>
</dbReference>
<dbReference type="PANTHER" id="PTHR34512:SF30">
    <property type="entry name" value="OUTER MEMBRANE PROTEIN ASSEMBLY FACTOR BAMB"/>
    <property type="match status" value="1"/>
</dbReference>
<sequence length="101" mass="11655">GGMMHTLRCTDWKTGKKMWEEEFNRKPISFMAAGGKFIILEENGTLHIAEVTPSSYKEISSGDVLDDKKKFRKFWAPPVLYNSRIYCRNYEGDLVCIDVSK</sequence>
<dbReference type="InterPro" id="IPR011047">
    <property type="entry name" value="Quinoprotein_ADH-like_sf"/>
</dbReference>
<gene>
    <name evidence="1" type="ORF">S12H4_61636</name>
</gene>
<evidence type="ECO:0000313" key="1">
    <source>
        <dbReference type="EMBL" id="GAJ21770.1"/>
    </source>
</evidence>
<name>X1W1D6_9ZZZZ</name>